<reference evidence="4" key="1">
    <citation type="journal article" date="2019" name="Int. J. Syst. Evol. Microbiol.">
        <title>The Global Catalogue of Microorganisms (GCM) 10K type strain sequencing project: providing services to taxonomists for standard genome sequencing and annotation.</title>
        <authorList>
            <consortium name="The Broad Institute Genomics Platform"/>
            <consortium name="The Broad Institute Genome Sequencing Center for Infectious Disease"/>
            <person name="Wu L."/>
            <person name="Ma J."/>
        </authorList>
    </citation>
    <scope>NUCLEOTIDE SEQUENCE [LARGE SCALE GENOMIC DNA]</scope>
    <source>
        <strain evidence="4">CECT 7477</strain>
    </source>
</reference>
<comment type="caution">
    <text evidence="3">The sequence shown here is derived from an EMBL/GenBank/DDBJ whole genome shotgun (WGS) entry which is preliminary data.</text>
</comment>
<keyword evidence="1" id="KW-0472">Membrane</keyword>
<feature type="transmembrane region" description="Helical" evidence="1">
    <location>
        <begin position="12"/>
        <end position="29"/>
    </location>
</feature>
<feature type="domain" description="Inner membrane protein YgaP-like transmembrane" evidence="2">
    <location>
        <begin position="1"/>
        <end position="67"/>
    </location>
</feature>
<gene>
    <name evidence="3" type="ORF">ACFOUT_15175</name>
</gene>
<sequence length="67" mass="7398">MKKNMGGTDRIIRIIAAIIIVTLFWRGEISGILGYILLALAAIFVLTSLVNICPLYNIFGIKTCKTK</sequence>
<dbReference type="Proteomes" id="UP001595814">
    <property type="component" value="Unassembled WGS sequence"/>
</dbReference>
<organism evidence="3 4">
    <name type="scientific">Euzebyella saccharophila</name>
    <dbReference type="NCBI Taxonomy" id="679664"/>
    <lineage>
        <taxon>Bacteria</taxon>
        <taxon>Pseudomonadati</taxon>
        <taxon>Bacteroidota</taxon>
        <taxon>Flavobacteriia</taxon>
        <taxon>Flavobacteriales</taxon>
        <taxon>Flavobacteriaceae</taxon>
        <taxon>Euzebyella</taxon>
    </lineage>
</organism>
<proteinExistence type="predicted"/>
<dbReference type="RefSeq" id="WP_192461933.1">
    <property type="nucleotide sequence ID" value="NZ_JACYFJ010000002.1"/>
</dbReference>
<accession>A0ABV8JQT2</accession>
<evidence type="ECO:0000313" key="4">
    <source>
        <dbReference type="Proteomes" id="UP001595814"/>
    </source>
</evidence>
<name>A0ABV8JQT2_9FLAO</name>
<evidence type="ECO:0000259" key="2">
    <source>
        <dbReference type="Pfam" id="PF11127"/>
    </source>
</evidence>
<keyword evidence="1" id="KW-0812">Transmembrane</keyword>
<dbReference type="Pfam" id="PF11127">
    <property type="entry name" value="YgaP-like_TM"/>
    <property type="match status" value="1"/>
</dbReference>
<dbReference type="InterPro" id="IPR021309">
    <property type="entry name" value="YgaP-like_TM"/>
</dbReference>
<protein>
    <submittedName>
        <fullName evidence="3">DUF2892 domain-containing protein</fullName>
    </submittedName>
</protein>
<evidence type="ECO:0000256" key="1">
    <source>
        <dbReference type="SAM" id="Phobius"/>
    </source>
</evidence>
<keyword evidence="1" id="KW-1133">Transmembrane helix</keyword>
<keyword evidence="4" id="KW-1185">Reference proteome</keyword>
<dbReference type="EMBL" id="JBHSAW010000010">
    <property type="protein sequence ID" value="MFC4097232.1"/>
    <property type="molecule type" value="Genomic_DNA"/>
</dbReference>
<evidence type="ECO:0000313" key="3">
    <source>
        <dbReference type="EMBL" id="MFC4097232.1"/>
    </source>
</evidence>
<feature type="transmembrane region" description="Helical" evidence="1">
    <location>
        <begin position="35"/>
        <end position="59"/>
    </location>
</feature>